<accession>A0A1C0YIV4</accession>
<dbReference type="STRING" id="33978.A6M13_11440"/>
<dbReference type="NCBIfam" id="TIGR01023">
    <property type="entry name" value="rpmG_bact"/>
    <property type="match status" value="1"/>
</dbReference>
<dbReference type="OrthoDB" id="197660at2"/>
<dbReference type="Proteomes" id="UP000093199">
    <property type="component" value="Unassembled WGS sequence"/>
</dbReference>
<dbReference type="InterPro" id="IPR018264">
    <property type="entry name" value="Ribosomal_bL33_CS"/>
</dbReference>
<dbReference type="SUPFAM" id="SSF57829">
    <property type="entry name" value="Zn-binding ribosomal proteins"/>
    <property type="match status" value="1"/>
</dbReference>
<evidence type="ECO:0000313" key="6">
    <source>
        <dbReference type="EMBL" id="OCS87083.1"/>
    </source>
</evidence>
<keyword evidence="7" id="KW-1185">Reference proteome</keyword>
<dbReference type="InterPro" id="IPR038584">
    <property type="entry name" value="Ribosomal_bL33_sf"/>
</dbReference>
<proteinExistence type="inferred from homology"/>
<dbReference type="GO" id="GO:0005737">
    <property type="term" value="C:cytoplasm"/>
    <property type="evidence" value="ECO:0007669"/>
    <property type="project" value="UniProtKB-ARBA"/>
</dbReference>
<comment type="similarity">
    <text evidence="1 5">Belongs to the bacterial ribosomal protein bL33 family.</text>
</comment>
<sequence>MRVHITLACTETGDKNYITTKNKRNHPERLELKKYSKRLKRVTIHRETK</sequence>
<dbReference type="GO" id="GO:0006412">
    <property type="term" value="P:translation"/>
    <property type="evidence" value="ECO:0007669"/>
    <property type="project" value="UniProtKB-UniRule"/>
</dbReference>
<keyword evidence="2 5" id="KW-0689">Ribosomal protein</keyword>
<comment type="caution">
    <text evidence="6">The sequence shown here is derived from an EMBL/GenBank/DDBJ whole genome shotgun (WGS) entry which is preliminary data.</text>
</comment>
<dbReference type="GO" id="GO:0005840">
    <property type="term" value="C:ribosome"/>
    <property type="evidence" value="ECO:0007669"/>
    <property type="project" value="UniProtKB-KW"/>
</dbReference>
<protein>
    <recommendedName>
        <fullName evidence="4 5">Large ribosomal subunit protein bL33</fullName>
    </recommendedName>
</protein>
<evidence type="ECO:0000256" key="4">
    <source>
        <dbReference type="ARBA" id="ARBA00035176"/>
    </source>
</evidence>
<dbReference type="PANTHER" id="PTHR43168">
    <property type="entry name" value="50S RIBOSOMAL PROTEIN L33, CHLOROPLASTIC"/>
    <property type="match status" value="1"/>
</dbReference>
<dbReference type="AlphaFoldDB" id="A0A1C0YIV4"/>
<dbReference type="Pfam" id="PF00471">
    <property type="entry name" value="Ribosomal_L33"/>
    <property type="match status" value="1"/>
</dbReference>
<evidence type="ECO:0000256" key="1">
    <source>
        <dbReference type="ARBA" id="ARBA00007596"/>
    </source>
</evidence>
<dbReference type="EMBL" id="MASJ01000005">
    <property type="protein sequence ID" value="OCS87083.1"/>
    <property type="molecule type" value="Genomic_DNA"/>
</dbReference>
<dbReference type="GO" id="GO:1990904">
    <property type="term" value="C:ribonucleoprotein complex"/>
    <property type="evidence" value="ECO:0007669"/>
    <property type="project" value="UniProtKB-KW"/>
</dbReference>
<organism evidence="6 7">
    <name type="scientific">Caryophanon tenue</name>
    <dbReference type="NCBI Taxonomy" id="33978"/>
    <lineage>
        <taxon>Bacteria</taxon>
        <taxon>Bacillati</taxon>
        <taxon>Bacillota</taxon>
        <taxon>Bacilli</taxon>
        <taxon>Bacillales</taxon>
        <taxon>Caryophanaceae</taxon>
        <taxon>Caryophanon</taxon>
    </lineage>
</organism>
<dbReference type="Gene3D" id="2.20.28.120">
    <property type="entry name" value="Ribosomal protein L33"/>
    <property type="match status" value="1"/>
</dbReference>
<dbReference type="PROSITE" id="PS00582">
    <property type="entry name" value="RIBOSOMAL_L33"/>
    <property type="match status" value="1"/>
</dbReference>
<dbReference type="RefSeq" id="WP_066543867.1">
    <property type="nucleotide sequence ID" value="NZ_MASJ01000005.1"/>
</dbReference>
<evidence type="ECO:0000313" key="7">
    <source>
        <dbReference type="Proteomes" id="UP000093199"/>
    </source>
</evidence>
<dbReference type="PANTHER" id="PTHR43168:SF2">
    <property type="entry name" value="LARGE RIBOSOMAL SUBUNIT PROTEIN BL33C"/>
    <property type="match status" value="1"/>
</dbReference>
<evidence type="ECO:0000256" key="3">
    <source>
        <dbReference type="ARBA" id="ARBA00023274"/>
    </source>
</evidence>
<evidence type="ECO:0000256" key="5">
    <source>
        <dbReference type="HAMAP-Rule" id="MF_00294"/>
    </source>
</evidence>
<reference evidence="6 7" key="1">
    <citation type="submission" date="2016-07" db="EMBL/GenBank/DDBJ databases">
        <title>Caryophanon tenue genome sequencing.</title>
        <authorList>
            <person name="Verma A."/>
            <person name="Pal Y."/>
            <person name="Krishnamurthi S."/>
        </authorList>
    </citation>
    <scope>NUCLEOTIDE SEQUENCE [LARGE SCALE GENOMIC DNA]</scope>
    <source>
        <strain evidence="6 7">DSM 14152</strain>
    </source>
</reference>
<dbReference type="InterPro" id="IPR001705">
    <property type="entry name" value="Ribosomal_bL33"/>
</dbReference>
<dbReference type="NCBIfam" id="NF001860">
    <property type="entry name" value="PRK00595.1"/>
    <property type="match status" value="1"/>
</dbReference>
<dbReference type="NCBIfam" id="NF001764">
    <property type="entry name" value="PRK00504.1"/>
    <property type="match status" value="1"/>
</dbReference>
<gene>
    <name evidence="5" type="primary">rpmG</name>
    <name evidence="6" type="ORF">A6M13_11440</name>
</gene>
<keyword evidence="3 5" id="KW-0687">Ribonucleoprotein</keyword>
<dbReference type="InterPro" id="IPR011332">
    <property type="entry name" value="Ribosomal_zn-bd"/>
</dbReference>
<name>A0A1C0YIV4_9BACL</name>
<dbReference type="HAMAP" id="MF_00294">
    <property type="entry name" value="Ribosomal_bL33"/>
    <property type="match status" value="1"/>
</dbReference>
<evidence type="ECO:0000256" key="2">
    <source>
        <dbReference type="ARBA" id="ARBA00022980"/>
    </source>
</evidence>
<dbReference type="GO" id="GO:0003735">
    <property type="term" value="F:structural constituent of ribosome"/>
    <property type="evidence" value="ECO:0007669"/>
    <property type="project" value="InterPro"/>
</dbReference>